<dbReference type="GO" id="GO:0016787">
    <property type="term" value="F:hydrolase activity"/>
    <property type="evidence" value="ECO:0007669"/>
    <property type="project" value="UniProtKB-KW"/>
</dbReference>
<evidence type="ECO:0000256" key="1">
    <source>
        <dbReference type="RuleBase" id="RU363044"/>
    </source>
</evidence>
<comment type="similarity">
    <text evidence="1">Belongs to the helicase family.</text>
</comment>
<dbReference type="GO" id="GO:0006310">
    <property type="term" value="P:DNA recombination"/>
    <property type="evidence" value="ECO:0007669"/>
    <property type="project" value="UniProtKB-KW"/>
</dbReference>
<dbReference type="GO" id="GO:0006281">
    <property type="term" value="P:DNA repair"/>
    <property type="evidence" value="ECO:0007669"/>
    <property type="project" value="UniProtKB-KW"/>
</dbReference>
<organism evidence="4 5">
    <name type="scientific">Parnassius mnemosyne</name>
    <name type="common">clouded apollo</name>
    <dbReference type="NCBI Taxonomy" id="213953"/>
    <lineage>
        <taxon>Eukaryota</taxon>
        <taxon>Metazoa</taxon>
        <taxon>Ecdysozoa</taxon>
        <taxon>Arthropoda</taxon>
        <taxon>Hexapoda</taxon>
        <taxon>Insecta</taxon>
        <taxon>Pterygota</taxon>
        <taxon>Neoptera</taxon>
        <taxon>Endopterygota</taxon>
        <taxon>Lepidoptera</taxon>
        <taxon>Glossata</taxon>
        <taxon>Ditrysia</taxon>
        <taxon>Papilionoidea</taxon>
        <taxon>Papilionidae</taxon>
        <taxon>Parnassiinae</taxon>
        <taxon>Parnassini</taxon>
        <taxon>Parnassius</taxon>
        <taxon>Driopa</taxon>
    </lineage>
</organism>
<dbReference type="Gene3D" id="3.40.50.300">
    <property type="entry name" value="P-loop containing nucleotide triphosphate hydrolases"/>
    <property type="match status" value="1"/>
</dbReference>
<keyword evidence="1" id="KW-0233">DNA recombination</keyword>
<sequence length="498" mass="55351">MIYNEHIYNEALGKIEDKVMAMVGKKLSDFGMISPQRTTENELSDEIIRETNYDIPALQQQVAELVPRLLPEQKRVFDKVLGQIESGNGALFFLDAPGGTGKTFLLNLLLAQVRKDKNIAVAAASSGIAATLLSGGRTAHSVLKLPLNLAQEESPIFNFSKNSARGIMLRQCKLLVWDESTMSHKKAVETLNRTLQDLRSNTDVMGGMVVLLAGDFRQTLPVIQKGTAADEIKACLKSSILWNKVTKFSLTTNMRVHLYNDVNAGNYADTLLKIGDGRLETDAEDCVKLTRDFCNLVQNHSELIPSVYSDLTNNMHEDKRLCERAILAPKNESVNKINSDILSEVGKEITEYLSVDTVVDTEQSTSYPVEFLNSLELLGVPSHKLQLKLGVPVMLLRNLDAPRLCNGTRLRVTHLGRNIIGGTIMTGVGKGENVIIPRIPITSTDLSFQFKRLQFPIKLSFAMTINKAQGQTLQVAGVNLEKPYHWSILRRLIADWKH</sequence>
<dbReference type="GO" id="GO:0000723">
    <property type="term" value="P:telomere maintenance"/>
    <property type="evidence" value="ECO:0007669"/>
    <property type="project" value="InterPro"/>
</dbReference>
<dbReference type="Pfam" id="PF21530">
    <property type="entry name" value="Pif1_2B_dom"/>
    <property type="match status" value="1"/>
</dbReference>
<keyword evidence="1" id="KW-0547">Nucleotide-binding</keyword>
<evidence type="ECO:0000259" key="2">
    <source>
        <dbReference type="Pfam" id="PF05970"/>
    </source>
</evidence>
<dbReference type="GO" id="GO:0043139">
    <property type="term" value="F:5'-3' DNA helicase activity"/>
    <property type="evidence" value="ECO:0007669"/>
    <property type="project" value="UniProtKB-EC"/>
</dbReference>
<comment type="catalytic activity">
    <reaction evidence="1">
        <text>ATP + H2O = ADP + phosphate + H(+)</text>
        <dbReference type="Rhea" id="RHEA:13065"/>
        <dbReference type="ChEBI" id="CHEBI:15377"/>
        <dbReference type="ChEBI" id="CHEBI:15378"/>
        <dbReference type="ChEBI" id="CHEBI:30616"/>
        <dbReference type="ChEBI" id="CHEBI:43474"/>
        <dbReference type="ChEBI" id="CHEBI:456216"/>
        <dbReference type="EC" id="5.6.2.3"/>
    </reaction>
</comment>
<keyword evidence="1" id="KW-0347">Helicase</keyword>
<dbReference type="EC" id="5.6.2.3" evidence="1"/>
<protein>
    <recommendedName>
        <fullName evidence="1">ATP-dependent DNA helicase</fullName>
        <ecNumber evidence="1">5.6.2.3</ecNumber>
    </recommendedName>
</protein>
<evidence type="ECO:0000313" key="4">
    <source>
        <dbReference type="EMBL" id="CAK1585973.1"/>
    </source>
</evidence>
<keyword evidence="1" id="KW-0067">ATP-binding</keyword>
<comment type="cofactor">
    <cofactor evidence="1">
        <name>Mg(2+)</name>
        <dbReference type="ChEBI" id="CHEBI:18420"/>
    </cofactor>
</comment>
<evidence type="ECO:0000259" key="3">
    <source>
        <dbReference type="Pfam" id="PF21530"/>
    </source>
</evidence>
<dbReference type="AlphaFoldDB" id="A0AAV1KSJ1"/>
<evidence type="ECO:0000313" key="5">
    <source>
        <dbReference type="Proteomes" id="UP001314205"/>
    </source>
</evidence>
<dbReference type="Proteomes" id="UP001314205">
    <property type="component" value="Unassembled WGS sequence"/>
</dbReference>
<dbReference type="InterPro" id="IPR049163">
    <property type="entry name" value="Pif1-like_2B_dom"/>
</dbReference>
<keyword evidence="1" id="KW-0227">DNA damage</keyword>
<accession>A0AAV1KSJ1</accession>
<reference evidence="4 5" key="1">
    <citation type="submission" date="2023-11" db="EMBL/GenBank/DDBJ databases">
        <authorList>
            <person name="Hedman E."/>
            <person name="Englund M."/>
            <person name="Stromberg M."/>
            <person name="Nyberg Akerstrom W."/>
            <person name="Nylinder S."/>
            <person name="Jareborg N."/>
            <person name="Kallberg Y."/>
            <person name="Kronander E."/>
        </authorList>
    </citation>
    <scope>NUCLEOTIDE SEQUENCE [LARGE SCALE GENOMIC DNA]</scope>
</reference>
<dbReference type="EMBL" id="CAVLGL010000080">
    <property type="protein sequence ID" value="CAK1585973.1"/>
    <property type="molecule type" value="Genomic_DNA"/>
</dbReference>
<name>A0AAV1KSJ1_9NEOP</name>
<dbReference type="PANTHER" id="PTHR10492">
    <property type="match status" value="1"/>
</dbReference>
<dbReference type="InterPro" id="IPR010285">
    <property type="entry name" value="DNA_helicase_pif1-like_DEAD"/>
</dbReference>
<proteinExistence type="inferred from homology"/>
<feature type="domain" description="DNA helicase Pif1-like 2B" evidence="3">
    <location>
        <begin position="370"/>
        <end position="415"/>
    </location>
</feature>
<keyword evidence="5" id="KW-1185">Reference proteome</keyword>
<keyword evidence="1" id="KW-0234">DNA repair</keyword>
<dbReference type="InterPro" id="IPR027417">
    <property type="entry name" value="P-loop_NTPase"/>
</dbReference>
<feature type="domain" description="DNA helicase Pif1-like DEAD-box helicase" evidence="2">
    <location>
        <begin position="70"/>
        <end position="282"/>
    </location>
</feature>
<dbReference type="GO" id="GO:0005524">
    <property type="term" value="F:ATP binding"/>
    <property type="evidence" value="ECO:0007669"/>
    <property type="project" value="UniProtKB-KW"/>
</dbReference>
<dbReference type="SUPFAM" id="SSF52540">
    <property type="entry name" value="P-loop containing nucleoside triphosphate hydrolases"/>
    <property type="match status" value="2"/>
</dbReference>
<dbReference type="Pfam" id="PF05970">
    <property type="entry name" value="PIF1"/>
    <property type="match status" value="1"/>
</dbReference>
<dbReference type="PANTHER" id="PTHR10492:SF57">
    <property type="entry name" value="ATP-DEPENDENT DNA HELICASE"/>
    <property type="match status" value="1"/>
</dbReference>
<keyword evidence="1" id="KW-0378">Hydrolase</keyword>
<comment type="caution">
    <text evidence="4">The sequence shown here is derived from an EMBL/GenBank/DDBJ whole genome shotgun (WGS) entry which is preliminary data.</text>
</comment>
<gene>
    <name evidence="4" type="ORF">PARMNEM_LOCUS6991</name>
</gene>